<evidence type="ECO:0008006" key="4">
    <source>
        <dbReference type="Google" id="ProtNLM"/>
    </source>
</evidence>
<reference evidence="2" key="1">
    <citation type="submission" date="2022-03" db="EMBL/GenBank/DDBJ databases">
        <title>Bacterial whole genome sequence for Hymenobacter sp. DH14.</title>
        <authorList>
            <person name="Le V."/>
        </authorList>
    </citation>
    <scope>NUCLEOTIDE SEQUENCE</scope>
    <source>
        <strain evidence="2">DH14</strain>
    </source>
</reference>
<feature type="chain" id="PRO_5040908944" description="Lipoprotein" evidence="1">
    <location>
        <begin position="20"/>
        <end position="220"/>
    </location>
</feature>
<dbReference type="PROSITE" id="PS51257">
    <property type="entry name" value="PROKAR_LIPOPROTEIN"/>
    <property type="match status" value="1"/>
</dbReference>
<dbReference type="RefSeq" id="WP_241934414.1">
    <property type="nucleotide sequence ID" value="NZ_JALBGC010000001.1"/>
</dbReference>
<evidence type="ECO:0000313" key="2">
    <source>
        <dbReference type="EMBL" id="MCI1186132.1"/>
    </source>
</evidence>
<feature type="signal peptide" evidence="1">
    <location>
        <begin position="1"/>
        <end position="19"/>
    </location>
</feature>
<evidence type="ECO:0000256" key="1">
    <source>
        <dbReference type="SAM" id="SignalP"/>
    </source>
</evidence>
<keyword evidence="1" id="KW-0732">Signal</keyword>
<dbReference type="EMBL" id="JALBGC010000001">
    <property type="protein sequence ID" value="MCI1186132.1"/>
    <property type="molecule type" value="Genomic_DNA"/>
</dbReference>
<proteinExistence type="predicted"/>
<accession>A0A9X1VCD9</accession>
<dbReference type="Proteomes" id="UP001139193">
    <property type="component" value="Unassembled WGS sequence"/>
</dbReference>
<dbReference type="AlphaFoldDB" id="A0A9X1VCD9"/>
<organism evidence="2 3">
    <name type="scientific">Hymenobacter cyanobacteriorum</name>
    <dbReference type="NCBI Taxonomy" id="2926463"/>
    <lineage>
        <taxon>Bacteria</taxon>
        <taxon>Pseudomonadati</taxon>
        <taxon>Bacteroidota</taxon>
        <taxon>Cytophagia</taxon>
        <taxon>Cytophagales</taxon>
        <taxon>Hymenobacteraceae</taxon>
        <taxon>Hymenobacter</taxon>
    </lineage>
</organism>
<name>A0A9X1VCD9_9BACT</name>
<comment type="caution">
    <text evidence="2">The sequence shown here is derived from an EMBL/GenBank/DDBJ whole genome shotgun (WGS) entry which is preliminary data.</text>
</comment>
<gene>
    <name evidence="2" type="ORF">MON38_01780</name>
</gene>
<evidence type="ECO:0000313" key="3">
    <source>
        <dbReference type="Proteomes" id="UP001139193"/>
    </source>
</evidence>
<keyword evidence="3" id="KW-1185">Reference proteome</keyword>
<sequence>MKILRQGAVLALVPTLLGAASCVSVKNQMRSTPTAAIANRLPPLEILADQGPLAMNDGALPEDPLKLFQQECRINLTEPTDSATYGYAKLVVKKVKTLRTGRGLQGAQVLTFLLPAVVGVPLEWYKTTLLAEVQVSDAAGNLLGSYEGTGTSEVKVAMYHGYSQTDAPRLADVIALRGAMAKIRPQLDTATTRLRPLLMAGGTVENPTIPAASSSATGGR</sequence>
<protein>
    <recommendedName>
        <fullName evidence="4">Lipoprotein</fullName>
    </recommendedName>
</protein>